<feature type="region of interest" description="Disordered" evidence="3">
    <location>
        <begin position="430"/>
        <end position="517"/>
    </location>
</feature>
<evidence type="ECO:0000256" key="1">
    <source>
        <dbReference type="ARBA" id="ARBA00022737"/>
    </source>
</evidence>
<feature type="region of interest" description="Disordered" evidence="3">
    <location>
        <begin position="111"/>
        <end position="131"/>
    </location>
</feature>
<feature type="compositionally biased region" description="Low complexity" evidence="3">
    <location>
        <begin position="482"/>
        <end position="494"/>
    </location>
</feature>
<dbReference type="AlphaFoldDB" id="A0A4D9CUW7"/>
<dbReference type="OrthoDB" id="199793at2759"/>
<evidence type="ECO:0000256" key="2">
    <source>
        <dbReference type="PROSITE-ProRule" id="PRU00117"/>
    </source>
</evidence>
<dbReference type="SMART" id="SM00322">
    <property type="entry name" value="KH"/>
    <property type="match status" value="2"/>
</dbReference>
<dbReference type="InterPro" id="IPR036612">
    <property type="entry name" value="KH_dom_type_1_sf"/>
</dbReference>
<name>A0A4D9CUW7_9STRA</name>
<evidence type="ECO:0000256" key="3">
    <source>
        <dbReference type="SAM" id="MobiDB-lite"/>
    </source>
</evidence>
<keyword evidence="1" id="KW-0677">Repeat</keyword>
<feature type="compositionally biased region" description="Polar residues" evidence="3">
    <location>
        <begin position="1"/>
        <end position="12"/>
    </location>
</feature>
<organism evidence="5 6">
    <name type="scientific">Nannochloropsis salina CCMP1776</name>
    <dbReference type="NCBI Taxonomy" id="1027361"/>
    <lineage>
        <taxon>Eukaryota</taxon>
        <taxon>Sar</taxon>
        <taxon>Stramenopiles</taxon>
        <taxon>Ochrophyta</taxon>
        <taxon>Eustigmatophyceae</taxon>
        <taxon>Eustigmatales</taxon>
        <taxon>Monodopsidaceae</taxon>
        <taxon>Microchloropsis</taxon>
        <taxon>Microchloropsis salina</taxon>
    </lineage>
</organism>
<evidence type="ECO:0000313" key="5">
    <source>
        <dbReference type="EMBL" id="TFJ81305.1"/>
    </source>
</evidence>
<feature type="compositionally biased region" description="Low complexity" evidence="3">
    <location>
        <begin position="75"/>
        <end position="91"/>
    </location>
</feature>
<dbReference type="SUPFAM" id="SSF54791">
    <property type="entry name" value="Eukaryotic type KH-domain (KH-domain type I)"/>
    <property type="match status" value="2"/>
</dbReference>
<dbReference type="GO" id="GO:0003723">
    <property type="term" value="F:RNA binding"/>
    <property type="evidence" value="ECO:0007669"/>
    <property type="project" value="UniProtKB-UniRule"/>
</dbReference>
<dbReference type="InterPro" id="IPR004088">
    <property type="entry name" value="KH_dom_type_1"/>
</dbReference>
<dbReference type="InterPro" id="IPR004087">
    <property type="entry name" value="KH_dom"/>
</dbReference>
<feature type="compositionally biased region" description="Basic and acidic residues" evidence="3">
    <location>
        <begin position="65"/>
        <end position="74"/>
    </location>
</feature>
<feature type="compositionally biased region" description="Pro residues" evidence="3">
    <location>
        <begin position="268"/>
        <end position="279"/>
    </location>
</feature>
<dbReference type="Gene3D" id="3.30.1370.10">
    <property type="entry name" value="K Homology domain, type 1"/>
    <property type="match status" value="2"/>
</dbReference>
<dbReference type="PROSITE" id="PS50084">
    <property type="entry name" value="KH_TYPE_1"/>
    <property type="match status" value="2"/>
</dbReference>
<feature type="region of interest" description="Disordered" evidence="3">
    <location>
        <begin position="1"/>
        <end position="98"/>
    </location>
</feature>
<dbReference type="Proteomes" id="UP000355283">
    <property type="component" value="Unassembled WGS sequence"/>
</dbReference>
<dbReference type="EMBL" id="SDOX01000128">
    <property type="protein sequence ID" value="TFJ81305.1"/>
    <property type="molecule type" value="Genomic_DNA"/>
</dbReference>
<protein>
    <recommendedName>
        <fullName evidence="4">K Homology domain-containing protein</fullName>
    </recommendedName>
</protein>
<evidence type="ECO:0000313" key="6">
    <source>
        <dbReference type="Proteomes" id="UP000355283"/>
    </source>
</evidence>
<proteinExistence type="predicted"/>
<sequence length="517" mass="52657">MAKPTSAETSMNHAPPVFRAEGGDTRTQTSRNGRGAPGDNPEADSEYDTNRGGSNASLAFGSELHQGENDEEAVKSPSSAAVAAPTASGKSRPPALSDNLLHSSLANISIHSSPAHDHGMPPGASGHRGGATDVPSAVKLLVSAGLAGCLLGKAGATINVLQEKTGARIKLSQNQDYFPGTQDRVVLISGEAETCVTATLRVIKHLHASAEARSAAAAVRAVSLRAGEEGSVEDVSSIEVYREAGARDGPGAGGSGRPVPAKEVPGASSPPSPPSPSPSLPTSADSFSDGDESNSHGPRSEAPVEGVGRGSASVKLLIAKAAGGLVIGRAGSTIKALNEETGTRIQLAAKDEASGMITGERVVTIAGPLPGVLRGVARLLEKLNEEPELARYQNMTTSYSRTGAAVHSMHPAFDLPTYQTQSFVDTQMLFSPQGPASTRGHALNLSLSGSEGQRGHVSRSQGLGHSQARQSQLHSHGPAPIPLSAPLSASHPLSYMPPPPGPRAAPPPAAPLSPPAP</sequence>
<accession>A0A4D9CUW7</accession>
<evidence type="ECO:0000259" key="4">
    <source>
        <dbReference type="SMART" id="SM00322"/>
    </source>
</evidence>
<keyword evidence="6" id="KW-1185">Reference proteome</keyword>
<dbReference type="Pfam" id="PF00013">
    <property type="entry name" value="KH_1"/>
    <property type="match status" value="2"/>
</dbReference>
<keyword evidence="2" id="KW-0694">RNA-binding</keyword>
<feature type="compositionally biased region" description="Pro residues" evidence="3">
    <location>
        <begin position="495"/>
        <end position="517"/>
    </location>
</feature>
<dbReference type="PANTHER" id="PTHR10288">
    <property type="entry name" value="KH DOMAIN CONTAINING RNA BINDING PROTEIN"/>
    <property type="match status" value="1"/>
</dbReference>
<feature type="region of interest" description="Disordered" evidence="3">
    <location>
        <begin position="245"/>
        <end position="307"/>
    </location>
</feature>
<feature type="compositionally biased region" description="Polar residues" evidence="3">
    <location>
        <begin position="458"/>
        <end position="474"/>
    </location>
</feature>
<reference evidence="5 6" key="1">
    <citation type="submission" date="2019-01" db="EMBL/GenBank/DDBJ databases">
        <title>Nuclear Genome Assembly of the Microalgal Biofuel strain Nannochloropsis salina CCMP1776.</title>
        <authorList>
            <person name="Hovde B."/>
        </authorList>
    </citation>
    <scope>NUCLEOTIDE SEQUENCE [LARGE SCALE GENOMIC DNA]</scope>
    <source>
        <strain evidence="5 6">CCMP1776</strain>
    </source>
</reference>
<comment type="caution">
    <text evidence="5">The sequence shown here is derived from an EMBL/GenBank/DDBJ whole genome shotgun (WGS) entry which is preliminary data.</text>
</comment>
<feature type="domain" description="K Homology" evidence="4">
    <location>
        <begin position="134"/>
        <end position="207"/>
    </location>
</feature>
<gene>
    <name evidence="5" type="ORF">NSK_007266</name>
</gene>
<feature type="domain" description="K Homology" evidence="4">
    <location>
        <begin position="310"/>
        <end position="384"/>
    </location>
</feature>